<dbReference type="Gene3D" id="2.60.210.10">
    <property type="entry name" value="Apoptosis, Tumor Necrosis Factor Receptor Associated Protein 2, Chain A"/>
    <property type="match status" value="1"/>
</dbReference>
<dbReference type="InterPro" id="IPR018200">
    <property type="entry name" value="USP_CS"/>
</dbReference>
<dbReference type="SUPFAM" id="SSF54001">
    <property type="entry name" value="Cysteine proteinases"/>
    <property type="match status" value="1"/>
</dbReference>
<feature type="region of interest" description="Disordered" evidence="8">
    <location>
        <begin position="1"/>
        <end position="25"/>
    </location>
</feature>
<dbReference type="PROSITE" id="PS00972">
    <property type="entry name" value="USP_1"/>
    <property type="match status" value="1"/>
</dbReference>
<reference evidence="11 12" key="1">
    <citation type="journal article" date="2019" name="Front. Genet.">
        <title>Whole-Genome Sequencing of the Opportunistic Yeast Pathogen Candida inconspicua Uncovers Its Hybrid Origin.</title>
        <authorList>
            <person name="Mixao V."/>
            <person name="Hansen A.P."/>
            <person name="Saus E."/>
            <person name="Boekhout T."/>
            <person name="Lass-Florl C."/>
            <person name="Gabaldon T."/>
        </authorList>
    </citation>
    <scope>NUCLEOTIDE SEQUENCE [LARGE SCALE GENOMIC DNA]</scope>
    <source>
        <strain evidence="11 12">CBS 180</strain>
    </source>
</reference>
<dbReference type="GO" id="GO:0005634">
    <property type="term" value="C:nucleus"/>
    <property type="evidence" value="ECO:0007669"/>
    <property type="project" value="TreeGrafter"/>
</dbReference>
<dbReference type="GO" id="GO:0031647">
    <property type="term" value="P:regulation of protein stability"/>
    <property type="evidence" value="ECO:0007669"/>
    <property type="project" value="TreeGrafter"/>
</dbReference>
<dbReference type="Pfam" id="PF22486">
    <property type="entry name" value="MATH_2"/>
    <property type="match status" value="1"/>
</dbReference>
<dbReference type="PROSITE" id="PS50144">
    <property type="entry name" value="MATH"/>
    <property type="match status" value="1"/>
</dbReference>
<dbReference type="GO" id="GO:0006508">
    <property type="term" value="P:proteolysis"/>
    <property type="evidence" value="ECO:0007669"/>
    <property type="project" value="UniProtKB-KW"/>
</dbReference>
<dbReference type="InterPro" id="IPR029346">
    <property type="entry name" value="USP_C"/>
</dbReference>
<dbReference type="GO" id="GO:0016579">
    <property type="term" value="P:protein deubiquitination"/>
    <property type="evidence" value="ECO:0007669"/>
    <property type="project" value="InterPro"/>
</dbReference>
<dbReference type="EC" id="3.4.19.12" evidence="3"/>
<feature type="compositionally biased region" description="Polar residues" evidence="8">
    <location>
        <begin position="1"/>
        <end position="16"/>
    </location>
</feature>
<dbReference type="PROSITE" id="PS00973">
    <property type="entry name" value="USP_2"/>
    <property type="match status" value="1"/>
</dbReference>
<comment type="catalytic activity">
    <reaction evidence="1">
        <text>Thiol-dependent hydrolysis of ester, thioester, amide, peptide and isopeptide bonds formed by the C-terminal Gly of ubiquitin (a 76-residue protein attached to proteins as an intracellular targeting signal).</text>
        <dbReference type="EC" id="3.4.19.12"/>
    </reaction>
</comment>
<name>A0A4T0X0N8_9ASCO</name>
<dbReference type="Proteomes" id="UP000307173">
    <property type="component" value="Unassembled WGS sequence"/>
</dbReference>
<comment type="similarity">
    <text evidence="2">Belongs to the peptidase C19 family.</text>
</comment>
<dbReference type="InterPro" id="IPR008974">
    <property type="entry name" value="TRAF-like"/>
</dbReference>
<comment type="caution">
    <text evidence="11">The sequence shown here is derived from an EMBL/GenBank/DDBJ whole genome shotgun (WGS) entry which is preliminary data.</text>
</comment>
<proteinExistence type="inferred from homology"/>
<sequence>MDTSIESLDVLNNTEPVKQDGGDENVPLNAEMDTHLEPIDMGLDISSPSEESVSSSLFKELNDSDFPELNFDTMVEELLEPSPQGLDSITGYHTFEINDLSKLLKEKEQFQSPKFRIGNYTFNLITGCQRADQLLSVYLEGHPVDESENQIWSFPVHFTFMAWDPENISNEKHTSTKFRFNQRVTDWGFTHFLDRKDRDNAHFFRKNRMNFTVFVRIIDDYTNVLYSDFRDYDSKKYTGYVGIENQGATCYLNSLLQSYFFTKSFRKKVYQIPTEDEIKFDFDSYEDYKRQPKTVSLALQRIFYKLQTSDVAINSLELTHSFGWTTADAFTQHDVQELNRILMDKLETKMKGTSIEDCLNYIFVGKMKSFIRCINVNYESSRIEDFWDIQLNVKGLKNIKESFDNYVEIETLDGDNQYDASGYGLQDAEKGVIFEQFPDVLHVQLKRYEYDFETDNMAKINDRYEFSELLDLKPYISKTSEFYDEDWEYQLHGVLIHQGDVSVGHYYAMIRVTEDNVWYKFDDDRVSRVTPQTVFEEGFGCGSPIRLDRNMSREEQMNYIIKHQTSAYMLVYIRKSKVASVLAEVQESDIPSHIPKQINFEREQEARIMKERKEMHLYANFKIYTDESFRNYEGFDIGPNEQDYRQFNEELFDPKSLPINFRLLKTDPWNSIYDTIFQNIGKEGNPEKYRLWNMSVRTNRTIRPDISIENSFENLEGASIGDVCLALENGTGKRRYNGPDKPLIISLYLEDASKDLKHLAIKSPLISDSVSFDERLGKLFQLTDNSVDAKLEPIDENTSFLAFVKYFSYEEQKIKSLTHVILPLTSTPEILKQLLCDVLNLPDDSNVNFYEELDFNKRLDVKSDVSFYKNEIGTGDIICIDVQNNNQSDRDSQRKYQNALERYTYLETRIKFHFIPLESIEEDDEDYVLVDKDKKLKIVEKWLSSKSSYMDIATAIGEEIKIAPEYIKLSIISNGKKSDVKVDYNFHALLGNIPKFQSVKLHYEVLKIPVHEFEGMEMVHVFWVGNGICKEERHDFSLPRNSTVENVVDKLSIKVAIDPNIKDDIFCWVSDHFHKVKDVLDLDDTINGNMYLIMGIFPQYKEVYNSNPADMALVSGFQCHTFADNSHGLPFVFDIVKGEKLVDSMSRLRKLLGLSENEFKHTKIALSNRQNIDYLDIAANPTLELFDVYKKAKFSLVVDHPDRKSRHGSYQSSIKIM</sequence>
<dbReference type="PANTHER" id="PTHR24006">
    <property type="entry name" value="UBIQUITIN CARBOXYL-TERMINAL HYDROLASE"/>
    <property type="match status" value="1"/>
</dbReference>
<dbReference type="InterPro" id="IPR028889">
    <property type="entry name" value="USP"/>
</dbReference>
<dbReference type="AlphaFoldDB" id="A0A4T0X0N8"/>
<dbReference type="InterPro" id="IPR038765">
    <property type="entry name" value="Papain-like_cys_pep_sf"/>
</dbReference>
<dbReference type="OrthoDB" id="289038at2759"/>
<evidence type="ECO:0000313" key="11">
    <source>
        <dbReference type="EMBL" id="TID26192.1"/>
    </source>
</evidence>
<dbReference type="GO" id="GO:0005829">
    <property type="term" value="C:cytosol"/>
    <property type="evidence" value="ECO:0007669"/>
    <property type="project" value="TreeGrafter"/>
</dbReference>
<dbReference type="Gene3D" id="3.10.20.90">
    <property type="entry name" value="Phosphatidylinositol 3-kinase Catalytic Subunit, Chain A, domain 1"/>
    <property type="match status" value="2"/>
</dbReference>
<dbReference type="PANTHER" id="PTHR24006:SF644">
    <property type="entry name" value="UBIQUITIN CARBOXYL-TERMINAL HYDROLASE 7"/>
    <property type="match status" value="1"/>
</dbReference>
<feature type="domain" description="USP" evidence="10">
    <location>
        <begin position="241"/>
        <end position="575"/>
    </location>
</feature>
<evidence type="ECO:0000256" key="8">
    <source>
        <dbReference type="SAM" id="MobiDB-lite"/>
    </source>
</evidence>
<organism evidence="11 12">
    <name type="scientific">Pichia inconspicua</name>
    <dbReference type="NCBI Taxonomy" id="52247"/>
    <lineage>
        <taxon>Eukaryota</taxon>
        <taxon>Fungi</taxon>
        <taxon>Dikarya</taxon>
        <taxon>Ascomycota</taxon>
        <taxon>Saccharomycotina</taxon>
        <taxon>Pichiomycetes</taxon>
        <taxon>Pichiales</taxon>
        <taxon>Pichiaceae</taxon>
        <taxon>Pichia</taxon>
    </lineage>
</organism>
<keyword evidence="7" id="KW-0788">Thiol protease</keyword>
<dbReference type="EMBL" id="SELW01000466">
    <property type="protein sequence ID" value="TID26192.1"/>
    <property type="molecule type" value="Genomic_DNA"/>
</dbReference>
<evidence type="ECO:0000256" key="7">
    <source>
        <dbReference type="ARBA" id="ARBA00022807"/>
    </source>
</evidence>
<dbReference type="InterPro" id="IPR001394">
    <property type="entry name" value="Peptidase_C19_UCH"/>
</dbReference>
<dbReference type="STRING" id="52247.A0A4T0X0N8"/>
<dbReference type="PROSITE" id="PS50235">
    <property type="entry name" value="USP_3"/>
    <property type="match status" value="1"/>
</dbReference>
<accession>A0A4T0X0N8</accession>
<dbReference type="Pfam" id="PF12436">
    <property type="entry name" value="USP7_ICP0_bdg"/>
    <property type="match status" value="1"/>
</dbReference>
<gene>
    <name evidence="11" type="ORF">CANINC_002819</name>
</gene>
<dbReference type="Pfam" id="PF14533">
    <property type="entry name" value="USP7_C2"/>
    <property type="match status" value="1"/>
</dbReference>
<feature type="domain" description="MATH" evidence="9">
    <location>
        <begin position="90"/>
        <end position="215"/>
    </location>
</feature>
<dbReference type="Gene3D" id="3.90.70.10">
    <property type="entry name" value="Cysteine proteinases"/>
    <property type="match status" value="1"/>
</dbReference>
<dbReference type="GO" id="GO:0004843">
    <property type="term" value="F:cysteine-type deubiquitinase activity"/>
    <property type="evidence" value="ECO:0007669"/>
    <property type="project" value="UniProtKB-EC"/>
</dbReference>
<dbReference type="InterPro" id="IPR002083">
    <property type="entry name" value="MATH/TRAF_dom"/>
</dbReference>
<dbReference type="Pfam" id="PF00443">
    <property type="entry name" value="UCH"/>
    <property type="match status" value="1"/>
</dbReference>
<dbReference type="InterPro" id="IPR050164">
    <property type="entry name" value="Peptidase_C19"/>
</dbReference>
<evidence type="ECO:0000259" key="9">
    <source>
        <dbReference type="PROSITE" id="PS50144"/>
    </source>
</evidence>
<protein>
    <recommendedName>
        <fullName evidence="3">ubiquitinyl hydrolase 1</fullName>
        <ecNumber evidence="3">3.4.19.12</ecNumber>
    </recommendedName>
</protein>
<evidence type="ECO:0000313" key="12">
    <source>
        <dbReference type="Proteomes" id="UP000307173"/>
    </source>
</evidence>
<dbReference type="FunFam" id="3.90.70.10:FF:000044">
    <property type="entry name" value="Ubiquitin carboxyl-terminal hydrolase 13"/>
    <property type="match status" value="1"/>
</dbReference>
<evidence type="ECO:0000256" key="4">
    <source>
        <dbReference type="ARBA" id="ARBA00022670"/>
    </source>
</evidence>
<evidence type="ECO:0000256" key="2">
    <source>
        <dbReference type="ARBA" id="ARBA00009085"/>
    </source>
</evidence>
<dbReference type="CDD" id="cd02659">
    <property type="entry name" value="peptidase_C19C"/>
    <property type="match status" value="1"/>
</dbReference>
<keyword evidence="6" id="KW-0378">Hydrolase</keyword>
<evidence type="ECO:0000256" key="1">
    <source>
        <dbReference type="ARBA" id="ARBA00000707"/>
    </source>
</evidence>
<keyword evidence="12" id="KW-1185">Reference proteome</keyword>
<dbReference type="InterPro" id="IPR024729">
    <property type="entry name" value="USP7_ICP0-binding_dom"/>
</dbReference>
<keyword evidence="5" id="KW-0833">Ubl conjugation pathway</keyword>
<keyword evidence="4" id="KW-0645">Protease</keyword>
<evidence type="ECO:0000256" key="3">
    <source>
        <dbReference type="ARBA" id="ARBA00012759"/>
    </source>
</evidence>
<evidence type="ECO:0000259" key="10">
    <source>
        <dbReference type="PROSITE" id="PS50235"/>
    </source>
</evidence>
<evidence type="ECO:0000256" key="5">
    <source>
        <dbReference type="ARBA" id="ARBA00022786"/>
    </source>
</evidence>
<dbReference type="SUPFAM" id="SSF49599">
    <property type="entry name" value="TRAF domain-like"/>
    <property type="match status" value="1"/>
</dbReference>
<evidence type="ECO:0000256" key="6">
    <source>
        <dbReference type="ARBA" id="ARBA00022801"/>
    </source>
</evidence>